<dbReference type="STRING" id="3818.A0A444WVX6"/>
<dbReference type="InterPro" id="IPR040339">
    <property type="entry name" value="At1g16860-like"/>
</dbReference>
<protein>
    <submittedName>
        <fullName evidence="1">Uncharacterized protein</fullName>
    </submittedName>
</protein>
<sequence length="311" mass="35669">MHKEENSSRHRENKAYPIEYVSANVKEDASLQKGSNSTCSTPLRFKNLDDYTKISSGIYNRIPNVSYKRKAKLGRADFVVTLPPRIKPSAVLFLRHWHNRTIKTIPASGTKSIANSLSLRDGGSRTPSGLFWKLSRFLFLQHHFWLFDDQIRCFLLTFIISGVQKYVADFYISDFQSGLRALVKAGYGAKVAPFVEPTTVVDVTKDNRELSPNFLGWLGDRKRSNDDRIMYIKEGSTVSVMRVVRRHDNVLMIVPSTEPVSTGCQWIHCYFINIKTRHQFFHLHARKTTNMDSLYTIIVNVFQSMLVGLEV</sequence>
<name>A0A444WVX6_ARAHY</name>
<comment type="caution">
    <text evidence="1">The sequence shown here is derived from an EMBL/GenBank/DDBJ whole genome shotgun (WGS) entry which is preliminary data.</text>
</comment>
<evidence type="ECO:0000313" key="1">
    <source>
        <dbReference type="EMBL" id="RYQ81617.1"/>
    </source>
</evidence>
<evidence type="ECO:0000313" key="2">
    <source>
        <dbReference type="Proteomes" id="UP000289738"/>
    </source>
</evidence>
<dbReference type="EMBL" id="SDMP01000021">
    <property type="protein sequence ID" value="RYQ81617.1"/>
    <property type="molecule type" value="Genomic_DNA"/>
</dbReference>
<gene>
    <name evidence="1" type="ORF">Ahy_Scaffold1g107501</name>
</gene>
<organism evidence="1 2">
    <name type="scientific">Arachis hypogaea</name>
    <name type="common">Peanut</name>
    <dbReference type="NCBI Taxonomy" id="3818"/>
    <lineage>
        <taxon>Eukaryota</taxon>
        <taxon>Viridiplantae</taxon>
        <taxon>Streptophyta</taxon>
        <taxon>Embryophyta</taxon>
        <taxon>Tracheophyta</taxon>
        <taxon>Spermatophyta</taxon>
        <taxon>Magnoliopsida</taxon>
        <taxon>eudicotyledons</taxon>
        <taxon>Gunneridae</taxon>
        <taxon>Pentapetalae</taxon>
        <taxon>rosids</taxon>
        <taxon>fabids</taxon>
        <taxon>Fabales</taxon>
        <taxon>Fabaceae</taxon>
        <taxon>Papilionoideae</taxon>
        <taxon>50 kb inversion clade</taxon>
        <taxon>dalbergioids sensu lato</taxon>
        <taxon>Dalbergieae</taxon>
        <taxon>Pterocarpus clade</taxon>
        <taxon>Arachis</taxon>
    </lineage>
</organism>
<dbReference type="AlphaFoldDB" id="A0A444WVX6"/>
<proteinExistence type="predicted"/>
<dbReference type="PANTHER" id="PTHR33709:SF17">
    <property type="entry name" value="UBIQUITIN-SPECIFIC PROTEASE FAMILY C19-RELATED PROTEIN"/>
    <property type="match status" value="1"/>
</dbReference>
<dbReference type="PANTHER" id="PTHR33709">
    <property type="entry name" value="OSJNBA0035M09.9 PROTEIN"/>
    <property type="match status" value="1"/>
</dbReference>
<accession>A0A444WVX6</accession>
<keyword evidence="2" id="KW-1185">Reference proteome</keyword>
<reference evidence="1 2" key="1">
    <citation type="submission" date="2019-01" db="EMBL/GenBank/DDBJ databases">
        <title>Sequencing of cultivated peanut Arachis hypogaea provides insights into genome evolution and oil improvement.</title>
        <authorList>
            <person name="Chen X."/>
        </authorList>
    </citation>
    <scope>NUCLEOTIDE SEQUENCE [LARGE SCALE GENOMIC DNA]</scope>
    <source>
        <strain evidence="2">cv. Fuhuasheng</strain>
        <tissue evidence="1">Leaves</tissue>
    </source>
</reference>
<dbReference type="Proteomes" id="UP000289738">
    <property type="component" value="Unassembled WGS sequence"/>
</dbReference>